<dbReference type="PROSITE" id="PS50011">
    <property type="entry name" value="PROTEIN_KINASE_DOM"/>
    <property type="match status" value="1"/>
</dbReference>
<feature type="domain" description="Protein kinase" evidence="4">
    <location>
        <begin position="1"/>
        <end position="320"/>
    </location>
</feature>
<dbReference type="EC" id="2.7.11.1" evidence="1"/>
<evidence type="ECO:0000256" key="2">
    <source>
        <dbReference type="ARBA" id="ARBA00022741"/>
    </source>
</evidence>
<evidence type="ECO:0000256" key="3">
    <source>
        <dbReference type="ARBA" id="ARBA00022840"/>
    </source>
</evidence>
<sequence>MVISSALDKPKSFEHNDYVLSPPDEVVAYTCSSNKNVWTKTIRLEQCGRGDLASLLTFIACIQKISPIRMYNSENVGVIKNNVNCGLYLPGSIHLTGSDLTFSYQFSKSGSVHDLLKPYFVDGGLPESIVQAIFSRAVRSLYQLHKNRWIHRSICARHMLLYQLPDEDDSLGIAFCGLGSIVPVSPFGSSLNRTDVPIIDATWRGWHYQNLQDNIYSTHPAAWYSPEMVAQDFEGYGKPSDIYSLGLALAEMFTGIAPFVGTITPSLIFLKKMTLKGAIQLPCSPGQTASAELISVFESCTKFDASQRPTAEELLENEWVKQGLATPLKESHLTRFRLQ</sequence>
<reference evidence="7" key="1">
    <citation type="submission" date="2017-02" db="UniProtKB">
        <authorList>
            <consortium name="WormBaseParasite"/>
        </authorList>
    </citation>
    <scope>IDENTIFICATION</scope>
</reference>
<evidence type="ECO:0000313" key="5">
    <source>
        <dbReference type="EMBL" id="VDO03686.1"/>
    </source>
</evidence>
<dbReference type="GO" id="GO:0004674">
    <property type="term" value="F:protein serine/threonine kinase activity"/>
    <property type="evidence" value="ECO:0007669"/>
    <property type="project" value="UniProtKB-EC"/>
</dbReference>
<proteinExistence type="predicted"/>
<keyword evidence="3" id="KW-0067">ATP-binding</keyword>
<dbReference type="PANTHER" id="PTHR45832">
    <property type="entry name" value="SERINE/THREONINE-PROTEIN KINASE SAMKA-RELATED-RELATED"/>
    <property type="match status" value="1"/>
</dbReference>
<keyword evidence="2" id="KW-0547">Nucleotide-binding</keyword>
<accession>A0A0R3TKV3</accession>
<dbReference type="GO" id="GO:0005524">
    <property type="term" value="F:ATP binding"/>
    <property type="evidence" value="ECO:0007669"/>
    <property type="project" value="UniProtKB-KW"/>
</dbReference>
<protein>
    <recommendedName>
        <fullName evidence="1">non-specific serine/threonine protein kinase</fullName>
        <ecNumber evidence="1">2.7.11.1</ecNumber>
    </recommendedName>
</protein>
<dbReference type="EMBL" id="UZAE01012136">
    <property type="protein sequence ID" value="VDO03686.1"/>
    <property type="molecule type" value="Genomic_DNA"/>
</dbReference>
<organism evidence="7">
    <name type="scientific">Rodentolepis nana</name>
    <name type="common">Dwarf tapeworm</name>
    <name type="synonym">Hymenolepis nana</name>
    <dbReference type="NCBI Taxonomy" id="102285"/>
    <lineage>
        <taxon>Eukaryota</taxon>
        <taxon>Metazoa</taxon>
        <taxon>Spiralia</taxon>
        <taxon>Lophotrochozoa</taxon>
        <taxon>Platyhelminthes</taxon>
        <taxon>Cestoda</taxon>
        <taxon>Eucestoda</taxon>
        <taxon>Cyclophyllidea</taxon>
        <taxon>Hymenolepididae</taxon>
        <taxon>Rodentolepis</taxon>
    </lineage>
</organism>
<name>A0A0R3TKV3_RODNA</name>
<evidence type="ECO:0000313" key="7">
    <source>
        <dbReference type="WBParaSite" id="HNAJ_0000783001-mRNA-1"/>
    </source>
</evidence>
<dbReference type="InterPro" id="IPR000719">
    <property type="entry name" value="Prot_kinase_dom"/>
</dbReference>
<dbReference type="SUPFAM" id="SSF56112">
    <property type="entry name" value="Protein kinase-like (PK-like)"/>
    <property type="match status" value="1"/>
</dbReference>
<evidence type="ECO:0000259" key="4">
    <source>
        <dbReference type="PROSITE" id="PS50011"/>
    </source>
</evidence>
<dbReference type="InterPro" id="IPR011009">
    <property type="entry name" value="Kinase-like_dom_sf"/>
</dbReference>
<dbReference type="PANTHER" id="PTHR45832:SF16">
    <property type="entry name" value="SERINE_THREONINE-PROTEIN KINASE STE20-LIKE-RELATED"/>
    <property type="match status" value="1"/>
</dbReference>
<dbReference type="Gene3D" id="1.10.510.10">
    <property type="entry name" value="Transferase(Phosphotransferase) domain 1"/>
    <property type="match status" value="1"/>
</dbReference>
<dbReference type="SMART" id="SM00220">
    <property type="entry name" value="S_TKc"/>
    <property type="match status" value="1"/>
</dbReference>
<dbReference type="STRING" id="102285.A0A0R3TKV3"/>
<gene>
    <name evidence="5" type="ORF">HNAJ_LOCUS7826</name>
</gene>
<reference evidence="5 6" key="2">
    <citation type="submission" date="2018-11" db="EMBL/GenBank/DDBJ databases">
        <authorList>
            <consortium name="Pathogen Informatics"/>
        </authorList>
    </citation>
    <scope>NUCLEOTIDE SEQUENCE [LARGE SCALE GENOMIC DNA]</scope>
</reference>
<evidence type="ECO:0000256" key="1">
    <source>
        <dbReference type="ARBA" id="ARBA00012513"/>
    </source>
</evidence>
<dbReference type="Pfam" id="PF00069">
    <property type="entry name" value="Pkinase"/>
    <property type="match status" value="1"/>
</dbReference>
<keyword evidence="6" id="KW-1185">Reference proteome</keyword>
<dbReference type="AlphaFoldDB" id="A0A0R3TKV3"/>
<dbReference type="Proteomes" id="UP000278807">
    <property type="component" value="Unassembled WGS sequence"/>
</dbReference>
<evidence type="ECO:0000313" key="6">
    <source>
        <dbReference type="Proteomes" id="UP000278807"/>
    </source>
</evidence>
<dbReference type="InterPro" id="IPR051931">
    <property type="entry name" value="PAK3-like"/>
</dbReference>
<dbReference type="OrthoDB" id="840771at2759"/>
<dbReference type="WBParaSite" id="HNAJ_0000783001-mRNA-1">
    <property type="protein sequence ID" value="HNAJ_0000783001-mRNA-1"/>
    <property type="gene ID" value="HNAJ_0000783001"/>
</dbReference>